<dbReference type="Proteomes" id="UP001497382">
    <property type="component" value="Unassembled WGS sequence"/>
</dbReference>
<feature type="chain" id="PRO_5043315102" evidence="2">
    <location>
        <begin position="22"/>
        <end position="518"/>
    </location>
</feature>
<evidence type="ECO:0000256" key="2">
    <source>
        <dbReference type="SAM" id="SignalP"/>
    </source>
</evidence>
<evidence type="ECO:0000313" key="3">
    <source>
        <dbReference type="EMBL" id="CAL1287742.1"/>
    </source>
</evidence>
<gene>
    <name evidence="3" type="ORF">LARSCL_LOCUS14988</name>
</gene>
<proteinExistence type="predicted"/>
<dbReference type="EMBL" id="CAXIEN010000221">
    <property type="protein sequence ID" value="CAL1287742.1"/>
    <property type="molecule type" value="Genomic_DNA"/>
</dbReference>
<feature type="region of interest" description="Disordered" evidence="1">
    <location>
        <begin position="62"/>
        <end position="82"/>
    </location>
</feature>
<accession>A0AAV2AV41</accession>
<evidence type="ECO:0000313" key="4">
    <source>
        <dbReference type="Proteomes" id="UP001497382"/>
    </source>
</evidence>
<comment type="caution">
    <text evidence="3">The sequence shown here is derived from an EMBL/GenBank/DDBJ whole genome shotgun (WGS) entry which is preliminary data.</text>
</comment>
<feature type="signal peptide" evidence="2">
    <location>
        <begin position="1"/>
        <end position="21"/>
    </location>
</feature>
<reference evidence="3 4" key="1">
    <citation type="submission" date="2024-04" db="EMBL/GenBank/DDBJ databases">
        <authorList>
            <person name="Rising A."/>
            <person name="Reimegard J."/>
            <person name="Sonavane S."/>
            <person name="Akerstrom W."/>
            <person name="Nylinder S."/>
            <person name="Hedman E."/>
            <person name="Kallberg Y."/>
        </authorList>
    </citation>
    <scope>NUCLEOTIDE SEQUENCE [LARGE SCALE GENOMIC DNA]</scope>
</reference>
<evidence type="ECO:0000256" key="1">
    <source>
        <dbReference type="SAM" id="MobiDB-lite"/>
    </source>
</evidence>
<sequence length="518" mass="52848">MLLKLILFEFLAAAQTRGTEGADYNQQASPISPKFLDLPSFDSKSIVGQPTTINHKSFIEHVTSGTGSSSGNGGSSQTTGTRSSTLLNKAIAGQGAVSDPVILPSSYTNVQTSSPSFFSDVVGIPSANPENSGIFSAGLFGTSFDKAVGLAPSVPSLNFRIDHTAPGSISSVPNGISSLNNNKDEILSNGFLNAPFEKINIPMPEVISVSVSSSTDDDTYASIPSSPIKAPTVNYANNGILSTGQIRGSLGKDVISIPKAVSINSVSGNGAPESVSSVAVPVKVLSSVGPAESSFLSSVGTVVEKVSTVSTPDSASLRKVAAAQNEAPSVSYSAEKVLAGPVVSQSTSSYPTALTSQASIDKYLSMPASDILGLLGNGYNNNPNGMISSGFLGVPISSNFGLPGKGLSTNELFSLSSIGHNGNLGSGLASVSVVGSKDDPLNKFETVIQHAAPANAAAASTAFNGINNNNLFNGLIGNGIFADPLGFPNGLFGNTYGGINSFGTGNAVDNIFSKYLWR</sequence>
<dbReference type="AlphaFoldDB" id="A0AAV2AV41"/>
<keyword evidence="2" id="KW-0732">Signal</keyword>
<name>A0AAV2AV41_9ARAC</name>
<keyword evidence="4" id="KW-1185">Reference proteome</keyword>
<organism evidence="3 4">
    <name type="scientific">Larinioides sclopetarius</name>
    <dbReference type="NCBI Taxonomy" id="280406"/>
    <lineage>
        <taxon>Eukaryota</taxon>
        <taxon>Metazoa</taxon>
        <taxon>Ecdysozoa</taxon>
        <taxon>Arthropoda</taxon>
        <taxon>Chelicerata</taxon>
        <taxon>Arachnida</taxon>
        <taxon>Araneae</taxon>
        <taxon>Araneomorphae</taxon>
        <taxon>Entelegynae</taxon>
        <taxon>Araneoidea</taxon>
        <taxon>Araneidae</taxon>
        <taxon>Larinioides</taxon>
    </lineage>
</organism>
<protein>
    <submittedName>
        <fullName evidence="3">Uncharacterized protein</fullName>
    </submittedName>
</protein>